<organism evidence="1 2">
    <name type="scientific">Advenella incenata</name>
    <dbReference type="NCBI Taxonomy" id="267800"/>
    <lineage>
        <taxon>Bacteria</taxon>
        <taxon>Pseudomonadati</taxon>
        <taxon>Pseudomonadota</taxon>
        <taxon>Betaproteobacteria</taxon>
        <taxon>Burkholderiales</taxon>
        <taxon>Alcaligenaceae</taxon>
    </lineage>
</organism>
<keyword evidence="2" id="KW-1185">Reference proteome</keyword>
<evidence type="ECO:0000313" key="2">
    <source>
        <dbReference type="Proteomes" id="UP000293398"/>
    </source>
</evidence>
<accession>A0A4Q7VBN0</accession>
<dbReference type="Gene3D" id="3.40.50.2000">
    <property type="entry name" value="Glycogen Phosphorylase B"/>
    <property type="match status" value="1"/>
</dbReference>
<reference evidence="1 2" key="1">
    <citation type="submission" date="2019-02" db="EMBL/GenBank/DDBJ databases">
        <title>Genomic Encyclopedia of Type Strains, Phase IV (KMG-IV): sequencing the most valuable type-strain genomes for metagenomic binning, comparative biology and taxonomic classification.</title>
        <authorList>
            <person name="Goeker M."/>
        </authorList>
    </citation>
    <scope>NUCLEOTIDE SEQUENCE [LARGE SCALE GENOMIC DNA]</scope>
    <source>
        <strain evidence="1 2">DSM 23814</strain>
    </source>
</reference>
<proteinExistence type="predicted"/>
<dbReference type="RefSeq" id="WP_130304226.1">
    <property type="nucleotide sequence ID" value="NZ_SHKO01000002.1"/>
</dbReference>
<gene>
    <name evidence="1" type="ORF">EV681_2664</name>
</gene>
<evidence type="ECO:0000313" key="1">
    <source>
        <dbReference type="EMBL" id="RZT94246.1"/>
    </source>
</evidence>
<sequence>MLYAGTASTPLIVFYVPDASSDRKLFGVRGMLLASALSATGVRVALIFPAARNQVELCLTDGQLCRSTAFAHFADLLTMLARLEGPHNIFVSCSAANIDVFGAVHRLKSSGWKTVYDIEYDVEDMHRLKLISSYHFEVESMIVKLVDRVTASSHRLLNKAICFGVNPSKFSLIPNSNINGSYQLEMEQIEGKVHASHAANSVVGYLGSLDPAWFDWPLVLSIINKFPKLNFHFIGYNVPCRLKIPANLTIECIDRVAGDYQSIISKWQIGLIAWRKSPASLSINPLILHSYLWMGVTAITSPLGCRHNNPYIYEYSNEDEFCRCLTTVLTRRVSYSDRASLIDFLTRFNWQTSALSFMKCVNENFE</sequence>
<comment type="caution">
    <text evidence="1">The sequence shown here is derived from an EMBL/GenBank/DDBJ whole genome shotgun (WGS) entry which is preliminary data.</text>
</comment>
<dbReference type="AlphaFoldDB" id="A0A4Q7VBN0"/>
<dbReference type="Proteomes" id="UP000293398">
    <property type="component" value="Unassembled WGS sequence"/>
</dbReference>
<name>A0A4Q7VBN0_9BURK</name>
<dbReference type="EMBL" id="SHKO01000002">
    <property type="protein sequence ID" value="RZT94246.1"/>
    <property type="molecule type" value="Genomic_DNA"/>
</dbReference>
<dbReference type="OrthoDB" id="9816564at2"/>
<protein>
    <recommendedName>
        <fullName evidence="3">Glycosyltransferase involved in cell wall biosynthesis</fullName>
    </recommendedName>
</protein>
<evidence type="ECO:0008006" key="3">
    <source>
        <dbReference type="Google" id="ProtNLM"/>
    </source>
</evidence>
<dbReference type="SUPFAM" id="SSF53756">
    <property type="entry name" value="UDP-Glycosyltransferase/glycogen phosphorylase"/>
    <property type="match status" value="1"/>
</dbReference>